<sequence>MNGEASAFGHDFSKWARLTERYAEEVEALRRREPGASMRLVQIGHALKQHQDPFGSGLLGSQYTALAATMPPRFAPPKARGAAWRVRVRATLRRLRQPFRTGSAQPVPDGPPPPTA</sequence>
<dbReference type="AlphaFoldDB" id="A0A679JKY6"/>
<feature type="region of interest" description="Disordered" evidence="1">
    <location>
        <begin position="95"/>
        <end position="116"/>
    </location>
</feature>
<evidence type="ECO:0000256" key="1">
    <source>
        <dbReference type="SAM" id="MobiDB-lite"/>
    </source>
</evidence>
<dbReference type="EMBL" id="LR743507">
    <property type="protein sequence ID" value="CAA2106699.1"/>
    <property type="molecule type" value="Genomic_DNA"/>
</dbReference>
<gene>
    <name evidence="2" type="ORF">VVAX_03869</name>
</gene>
<organism evidence="2">
    <name type="scientific">Variovorax paradoxus</name>
    <dbReference type="NCBI Taxonomy" id="34073"/>
    <lineage>
        <taxon>Bacteria</taxon>
        <taxon>Pseudomonadati</taxon>
        <taxon>Pseudomonadota</taxon>
        <taxon>Betaproteobacteria</taxon>
        <taxon>Burkholderiales</taxon>
        <taxon>Comamonadaceae</taxon>
        <taxon>Variovorax</taxon>
    </lineage>
</organism>
<protein>
    <submittedName>
        <fullName evidence="2">Uncharacterized protein</fullName>
    </submittedName>
</protein>
<reference evidence="2" key="1">
    <citation type="submission" date="2019-12" db="EMBL/GenBank/DDBJ databases">
        <authorList>
            <person name="Cremers G."/>
        </authorList>
    </citation>
    <scope>NUCLEOTIDE SEQUENCE</scope>
    <source>
        <strain evidence="2">Vvax</strain>
    </source>
</reference>
<accession>A0A679JKY6</accession>
<name>A0A679JKY6_VARPD</name>
<proteinExistence type="predicted"/>
<dbReference type="RefSeq" id="WP_339091434.1">
    <property type="nucleotide sequence ID" value="NZ_LR743507.1"/>
</dbReference>
<evidence type="ECO:0000313" key="2">
    <source>
        <dbReference type="EMBL" id="CAA2106699.1"/>
    </source>
</evidence>